<protein>
    <submittedName>
        <fullName evidence="7">23S rRNA (Uracil(1939)-C(5))-methyltransferase RlmD</fullName>
        <ecNumber evidence="7">2.1.1.190</ecNumber>
    </submittedName>
</protein>
<evidence type="ECO:0000313" key="8">
    <source>
        <dbReference type="Proteomes" id="UP000824125"/>
    </source>
</evidence>
<dbReference type="Gene3D" id="3.40.50.150">
    <property type="entry name" value="Vaccinia Virus protein VP39"/>
    <property type="match status" value="1"/>
</dbReference>
<dbReference type="InterPro" id="IPR012340">
    <property type="entry name" value="NA-bd_OB-fold"/>
</dbReference>
<dbReference type="InterPro" id="IPR002792">
    <property type="entry name" value="TRAM_dom"/>
</dbReference>
<keyword evidence="2 4" id="KW-0808">Transferase</keyword>
<evidence type="ECO:0000256" key="1">
    <source>
        <dbReference type="ARBA" id="ARBA00022603"/>
    </source>
</evidence>
<dbReference type="InterPro" id="IPR029063">
    <property type="entry name" value="SAM-dependent_MTases_sf"/>
</dbReference>
<dbReference type="InterPro" id="IPR010280">
    <property type="entry name" value="U5_MeTrfase_fam"/>
</dbReference>
<dbReference type="Pfam" id="PF01938">
    <property type="entry name" value="TRAM"/>
    <property type="match status" value="1"/>
</dbReference>
<feature type="binding site" evidence="4">
    <location>
        <position position="380"/>
    </location>
    <ligand>
        <name>S-adenosyl-L-methionine</name>
        <dbReference type="ChEBI" id="CHEBI:59789"/>
    </ligand>
</feature>
<dbReference type="FunFam" id="3.40.50.150:FF:000009">
    <property type="entry name" value="23S rRNA (Uracil(1939)-C(5))-methyltransferase RlmD"/>
    <property type="match status" value="1"/>
</dbReference>
<organism evidence="7 8">
    <name type="scientific">Candidatus Scybalenecus merdavium</name>
    <dbReference type="NCBI Taxonomy" id="2840939"/>
    <lineage>
        <taxon>Bacteria</taxon>
        <taxon>Bacillati</taxon>
        <taxon>Bacillota</taxon>
        <taxon>Clostridia</taxon>
        <taxon>Eubacteriales</taxon>
        <taxon>Oscillospiraceae</taxon>
        <taxon>Oscillospiraceae incertae sedis</taxon>
        <taxon>Candidatus Scybalenecus</taxon>
    </lineage>
</organism>
<feature type="binding site" evidence="4">
    <location>
        <position position="332"/>
    </location>
    <ligand>
        <name>S-adenosyl-L-methionine</name>
        <dbReference type="ChEBI" id="CHEBI:59789"/>
    </ligand>
</feature>
<evidence type="ECO:0000256" key="2">
    <source>
        <dbReference type="ARBA" id="ARBA00022679"/>
    </source>
</evidence>
<evidence type="ECO:0000313" key="7">
    <source>
        <dbReference type="EMBL" id="HIU69023.1"/>
    </source>
</evidence>
<dbReference type="Proteomes" id="UP000824125">
    <property type="component" value="Unassembled WGS sequence"/>
</dbReference>
<dbReference type="SUPFAM" id="SSF53335">
    <property type="entry name" value="S-adenosyl-L-methionine-dependent methyltransferases"/>
    <property type="match status" value="1"/>
</dbReference>
<comment type="caution">
    <text evidence="7">The sequence shown here is derived from an EMBL/GenBank/DDBJ whole genome shotgun (WGS) entry which is preliminary data.</text>
</comment>
<evidence type="ECO:0000259" key="6">
    <source>
        <dbReference type="PROSITE" id="PS50926"/>
    </source>
</evidence>
<dbReference type="Gene3D" id="2.40.50.140">
    <property type="entry name" value="Nucleic acid-binding proteins"/>
    <property type="match status" value="1"/>
</dbReference>
<feature type="binding site" evidence="4">
    <location>
        <position position="282"/>
    </location>
    <ligand>
        <name>S-adenosyl-L-methionine</name>
        <dbReference type="ChEBI" id="CHEBI:59789"/>
    </ligand>
</feature>
<dbReference type="SUPFAM" id="SSF50249">
    <property type="entry name" value="Nucleic acid-binding proteins"/>
    <property type="match status" value="1"/>
</dbReference>
<dbReference type="Pfam" id="PF05958">
    <property type="entry name" value="tRNA_U5-meth_tr"/>
    <property type="match status" value="1"/>
</dbReference>
<dbReference type="InterPro" id="IPR030390">
    <property type="entry name" value="MeTrfase_TrmA_AS"/>
</dbReference>
<feature type="active site" description="Nucleophile" evidence="4">
    <location>
        <position position="407"/>
    </location>
</feature>
<feature type="active site" evidence="5">
    <location>
        <position position="407"/>
    </location>
</feature>
<dbReference type="PROSITE" id="PS51687">
    <property type="entry name" value="SAM_MT_RNA_M5U"/>
    <property type="match status" value="1"/>
</dbReference>
<dbReference type="NCBIfam" id="TIGR00479">
    <property type="entry name" value="rumA"/>
    <property type="match status" value="1"/>
</dbReference>
<evidence type="ECO:0000256" key="3">
    <source>
        <dbReference type="ARBA" id="ARBA00022691"/>
    </source>
</evidence>
<evidence type="ECO:0000256" key="4">
    <source>
        <dbReference type="PROSITE-ProRule" id="PRU01024"/>
    </source>
</evidence>
<proteinExistence type="inferred from homology"/>
<reference evidence="7" key="2">
    <citation type="journal article" date="2021" name="PeerJ">
        <title>Extensive microbial diversity within the chicken gut microbiome revealed by metagenomics and culture.</title>
        <authorList>
            <person name="Gilroy R."/>
            <person name="Ravi A."/>
            <person name="Getino M."/>
            <person name="Pursley I."/>
            <person name="Horton D.L."/>
            <person name="Alikhan N.F."/>
            <person name="Baker D."/>
            <person name="Gharbi K."/>
            <person name="Hall N."/>
            <person name="Watson M."/>
            <person name="Adriaenssens E.M."/>
            <person name="Foster-Nyarko E."/>
            <person name="Jarju S."/>
            <person name="Secka A."/>
            <person name="Antonio M."/>
            <person name="Oren A."/>
            <person name="Chaudhuri R.R."/>
            <person name="La Ragione R."/>
            <person name="Hildebrand F."/>
            <person name="Pallen M.J."/>
        </authorList>
    </citation>
    <scope>NUCLEOTIDE SEQUENCE</scope>
    <source>
        <strain evidence="7">CHK176-6737</strain>
    </source>
</reference>
<dbReference type="FunFam" id="2.40.50.1070:FF:000003">
    <property type="entry name" value="23S rRNA (Uracil-5-)-methyltransferase RumA"/>
    <property type="match status" value="1"/>
</dbReference>
<dbReference type="GO" id="GO:0070475">
    <property type="term" value="P:rRNA base methylation"/>
    <property type="evidence" value="ECO:0007669"/>
    <property type="project" value="TreeGrafter"/>
</dbReference>
<keyword evidence="1 4" id="KW-0489">Methyltransferase</keyword>
<sequence length="452" mass="49191">MIMQKNDEFVLRIDALTSEGSGIGRKDGMAVFAYGTAPGDTVLAHVIKAKKNYCVAKALQILEPSPDRIENDCPAFPACGGCDFRHISYDAELRYKTERINDAFARIAGIDLKIEKMYGASACASYRNKAQLPFASGKNGVCTGFYASRSHRVVPNTRCRLQDSSFDAAAAAVRDWAAQTHASVYDETTGRGLLRHLYMRRACSGDLMVCLVINGKTVANPDLLLQLLQRAVPGLKTLCLNINRNDTNVVLSGETQVLFGDGYIEDVLCGLRFRISPNSFYQVNHDQCEVLYGLAAEFAAPKKNDVLLDLYCGTGTIGLTMAGRVQTLVGIETVSPAVEDARRNAAENGVENALFLCADAAEGARQMAEQGLKPNIIVLDPPRKGCAEDVLRLAASMQPERIVYVSCDPATLARDIARFAPLGYTAVRAAGVDLFPRTKHVETIVLLQRETL</sequence>
<dbReference type="AlphaFoldDB" id="A0A9D1MU11"/>
<dbReference type="CDD" id="cd02440">
    <property type="entry name" value="AdoMet_MTases"/>
    <property type="match status" value="1"/>
</dbReference>
<comment type="similarity">
    <text evidence="4">Belongs to the class I-like SAM-binding methyltransferase superfamily. RNA M5U methyltransferase family.</text>
</comment>
<evidence type="ECO:0000256" key="5">
    <source>
        <dbReference type="PROSITE-ProRule" id="PRU10015"/>
    </source>
</evidence>
<feature type="domain" description="TRAM" evidence="6">
    <location>
        <begin position="1"/>
        <end position="60"/>
    </location>
</feature>
<dbReference type="EMBL" id="DVNM01000019">
    <property type="protein sequence ID" value="HIU69023.1"/>
    <property type="molecule type" value="Genomic_DNA"/>
</dbReference>
<dbReference type="PANTHER" id="PTHR11061">
    <property type="entry name" value="RNA M5U METHYLTRANSFERASE"/>
    <property type="match status" value="1"/>
</dbReference>
<dbReference type="GO" id="GO:0070041">
    <property type="term" value="F:rRNA (uridine-C5-)-methyltransferase activity"/>
    <property type="evidence" value="ECO:0007669"/>
    <property type="project" value="TreeGrafter"/>
</dbReference>
<dbReference type="EC" id="2.1.1.190" evidence="7"/>
<reference evidence="7" key="1">
    <citation type="submission" date="2020-10" db="EMBL/GenBank/DDBJ databases">
        <authorList>
            <person name="Gilroy R."/>
        </authorList>
    </citation>
    <scope>NUCLEOTIDE SEQUENCE</scope>
    <source>
        <strain evidence="7">CHK176-6737</strain>
    </source>
</reference>
<keyword evidence="3 4" id="KW-0949">S-adenosyl-L-methionine</keyword>
<accession>A0A9D1MU11</accession>
<feature type="binding site" evidence="4">
    <location>
        <position position="311"/>
    </location>
    <ligand>
        <name>S-adenosyl-L-methionine</name>
        <dbReference type="ChEBI" id="CHEBI:59789"/>
    </ligand>
</feature>
<dbReference type="Gene3D" id="2.40.50.1070">
    <property type="match status" value="1"/>
</dbReference>
<dbReference type="PROSITE" id="PS01230">
    <property type="entry name" value="TRMA_1"/>
    <property type="match status" value="1"/>
</dbReference>
<dbReference type="PROSITE" id="PS50926">
    <property type="entry name" value="TRAM"/>
    <property type="match status" value="1"/>
</dbReference>
<gene>
    <name evidence="7" type="primary">rlmD</name>
    <name evidence="7" type="ORF">IAD23_03620</name>
</gene>
<dbReference type="PANTHER" id="PTHR11061:SF30">
    <property type="entry name" value="TRNA (URACIL(54)-C(5))-METHYLTRANSFERASE"/>
    <property type="match status" value="1"/>
</dbReference>
<name>A0A9D1MU11_9FIRM</name>